<name>A0A1H0PNM2_9BACI</name>
<dbReference type="InterPro" id="IPR025487">
    <property type="entry name" value="DUF4379"/>
</dbReference>
<dbReference type="PANTHER" id="PTHR37317:SF1">
    <property type="entry name" value="ZINC-RIBBON DOMAIN-CONTAINING PROTEIN-RELATED"/>
    <property type="match status" value="1"/>
</dbReference>
<dbReference type="Pfam" id="PF03457">
    <property type="entry name" value="HA"/>
    <property type="match status" value="1"/>
</dbReference>
<evidence type="ECO:0000313" key="4">
    <source>
        <dbReference type="Proteomes" id="UP000199159"/>
    </source>
</evidence>
<dbReference type="Pfam" id="PF14311">
    <property type="entry name" value="DUF4379"/>
    <property type="match status" value="6"/>
</dbReference>
<dbReference type="AlphaFoldDB" id="A0A1H0PNM2"/>
<dbReference type="Proteomes" id="UP000199159">
    <property type="component" value="Unassembled WGS sequence"/>
</dbReference>
<dbReference type="EMBL" id="FNJU01000001">
    <property type="protein sequence ID" value="SDP06643.1"/>
    <property type="molecule type" value="Genomic_DNA"/>
</dbReference>
<dbReference type="OrthoDB" id="583824at2"/>
<evidence type="ECO:0000259" key="2">
    <source>
        <dbReference type="Pfam" id="PF14311"/>
    </source>
</evidence>
<dbReference type="Gene3D" id="6.10.140.530">
    <property type="match status" value="1"/>
</dbReference>
<proteinExistence type="predicted"/>
<dbReference type="Gene3D" id="3.40.960.10">
    <property type="entry name" value="VSR Endonuclease"/>
    <property type="match status" value="1"/>
</dbReference>
<dbReference type="STRING" id="930152.SAMN05216565_101399"/>
<feature type="domain" description="Treble clef zinc finger" evidence="2">
    <location>
        <begin position="242"/>
        <end position="295"/>
    </location>
</feature>
<reference evidence="4" key="1">
    <citation type="submission" date="2016-10" db="EMBL/GenBank/DDBJ databases">
        <authorList>
            <person name="Varghese N."/>
            <person name="Submissions S."/>
        </authorList>
    </citation>
    <scope>NUCLEOTIDE SEQUENCE [LARGE SCALE GENOMIC DNA]</scope>
    <source>
        <strain evidence="4">IBRC-M10078</strain>
    </source>
</reference>
<feature type="domain" description="Treble clef zinc finger" evidence="2">
    <location>
        <begin position="449"/>
        <end position="503"/>
    </location>
</feature>
<keyword evidence="4" id="KW-1185">Reference proteome</keyword>
<protein>
    <submittedName>
        <fullName evidence="3">Helicase associated domain-containing protein</fullName>
    </submittedName>
</protein>
<dbReference type="PANTHER" id="PTHR37317">
    <property type="entry name" value="BLR8090 PROTEIN"/>
    <property type="match status" value="1"/>
</dbReference>
<feature type="domain" description="Treble clef zinc finger" evidence="2">
    <location>
        <begin position="175"/>
        <end position="226"/>
    </location>
</feature>
<organism evidence="3 4">
    <name type="scientific">Litchfieldia salsa</name>
    <dbReference type="NCBI Taxonomy" id="930152"/>
    <lineage>
        <taxon>Bacteria</taxon>
        <taxon>Bacillati</taxon>
        <taxon>Bacillota</taxon>
        <taxon>Bacilli</taxon>
        <taxon>Bacillales</taxon>
        <taxon>Bacillaceae</taxon>
        <taxon>Litchfieldia</taxon>
    </lineage>
</organism>
<dbReference type="InterPro" id="IPR005114">
    <property type="entry name" value="Helicase_assoc"/>
</dbReference>
<gene>
    <name evidence="3" type="ORF">SAMN05216565_101399</name>
</gene>
<feature type="domain" description="Treble clef zinc finger" evidence="2">
    <location>
        <begin position="98"/>
        <end position="151"/>
    </location>
</feature>
<evidence type="ECO:0000313" key="3">
    <source>
        <dbReference type="EMBL" id="SDP06643.1"/>
    </source>
</evidence>
<feature type="domain" description="Treble clef zinc finger" evidence="2">
    <location>
        <begin position="17"/>
        <end position="74"/>
    </location>
</feature>
<evidence type="ECO:0000259" key="1">
    <source>
        <dbReference type="Pfam" id="PF03457"/>
    </source>
</evidence>
<accession>A0A1H0PNM2</accession>
<feature type="domain" description="Treble clef zinc finger" evidence="2">
    <location>
        <begin position="519"/>
        <end position="573"/>
    </location>
</feature>
<sequence>MRKSLREWCMEVNQLEILEEWDLTKNVGLCPDTVSYGSEKRVSWICFKCKYDWETSVNRRTSKKGSGCPKCSKKKQIERSKRTKLLKSGSLQEKAPQLLNDWDYKLNEQIVPSNFSIGSNQIVWWKCPICTNSYQASIYSRTLGSGCPGCKTIRRNKTMVKRNGSLFSVHPELEKEWHPQKNKALTLKDVTSNSNKKVWWQCEKGHEWQAPPATRGKGHGCPYCAGLYPTKKNNLLVKSSRIAKEWHPTKNGNLIPENISPYSMKKVWWQCQRGHEWQASVSNRYQGRDCAQCSSELRSSFPEQSIIFYLSKVFNVDSRTMHNGWEVDIYLPDYNIGIEYDGIAYHSKKHLREREIRKNNALSEIGLDLIRIKESYESDEIIDQTIFFIVNHSYKNFPTALRKLFHLLEVKTKKKIEMELDIDRDRIGIMNQYIMIQKKNSFAANFHELINLWNNKKNMKLRPDTVSAMSNKKVWWNCEEGHEWEETVINVAKGNRCPYCSNHKVLAGYNDFESKYPNLAREWNYEKNYDLDPSEVTPGSNKKVWWVCENNHEYRATVASRVRNRNCPQCRGRYRDTTLQHELWNQKYEQAKAYFLRNKNLEVKATYVCENGFKLGQWIRTQRVSYKNNDLTLERFKMLEDIGMIWSSKPGAKQKNNEVR</sequence>
<feature type="domain" description="Helicase-associated" evidence="1">
    <location>
        <begin position="581"/>
        <end position="644"/>
    </location>
</feature>